<evidence type="ECO:0000313" key="1">
    <source>
        <dbReference type="EMBL" id="GIX90903.1"/>
    </source>
</evidence>
<organism evidence="1 2">
    <name type="scientific">Caerostris extrusa</name>
    <name type="common">Bark spider</name>
    <name type="synonym">Caerostris bankana</name>
    <dbReference type="NCBI Taxonomy" id="172846"/>
    <lineage>
        <taxon>Eukaryota</taxon>
        <taxon>Metazoa</taxon>
        <taxon>Ecdysozoa</taxon>
        <taxon>Arthropoda</taxon>
        <taxon>Chelicerata</taxon>
        <taxon>Arachnida</taxon>
        <taxon>Araneae</taxon>
        <taxon>Araneomorphae</taxon>
        <taxon>Entelegynae</taxon>
        <taxon>Araneoidea</taxon>
        <taxon>Araneidae</taxon>
        <taxon>Caerostris</taxon>
    </lineage>
</organism>
<proteinExistence type="predicted"/>
<reference evidence="1 2" key="1">
    <citation type="submission" date="2021-06" db="EMBL/GenBank/DDBJ databases">
        <title>Caerostris extrusa draft genome.</title>
        <authorList>
            <person name="Kono N."/>
            <person name="Arakawa K."/>
        </authorList>
    </citation>
    <scope>NUCLEOTIDE SEQUENCE [LARGE SCALE GENOMIC DNA]</scope>
</reference>
<protein>
    <submittedName>
        <fullName evidence="1">Uncharacterized protein</fullName>
    </submittedName>
</protein>
<dbReference type="AlphaFoldDB" id="A0AAV4P4F0"/>
<name>A0AAV4P4F0_CAEEX</name>
<dbReference type="EMBL" id="BPLR01003974">
    <property type="protein sequence ID" value="GIX90903.1"/>
    <property type="molecule type" value="Genomic_DNA"/>
</dbReference>
<sequence>MSNDLAVVGKDFAVVFFNALLICAQRPELKNPSLGEETVTKNLFELRSRPTPSHSESFSQVSCCDDLGLDRDSDGIHQLRSIPLQCLQNGGMEGGGVLGESIRSSDINIHLEARAELIRINVKNFSKHLKTKQSAITQTANNACRQQQHQALFVKSASQLFDLFPFLKYSSSLTQWPSPATRSLKTRGPILQQKNSFLCKLIRSQRRSVPFRSLMMKAPLNIHIPG</sequence>
<dbReference type="Proteomes" id="UP001054945">
    <property type="component" value="Unassembled WGS sequence"/>
</dbReference>
<evidence type="ECO:0000313" key="2">
    <source>
        <dbReference type="Proteomes" id="UP001054945"/>
    </source>
</evidence>
<accession>A0AAV4P4F0</accession>
<gene>
    <name evidence="1" type="ORF">CEXT_387491</name>
</gene>
<keyword evidence="2" id="KW-1185">Reference proteome</keyword>
<comment type="caution">
    <text evidence="1">The sequence shown here is derived from an EMBL/GenBank/DDBJ whole genome shotgun (WGS) entry which is preliminary data.</text>
</comment>